<gene>
    <name evidence="7" type="ORF">SEPMUDRAFT_140007</name>
</gene>
<feature type="compositionally biased region" description="Acidic residues" evidence="4">
    <location>
        <begin position="617"/>
        <end position="628"/>
    </location>
</feature>
<accession>M3D8H9</accession>
<feature type="region of interest" description="Disordered" evidence="4">
    <location>
        <begin position="552"/>
        <end position="630"/>
    </location>
</feature>
<dbReference type="Gene3D" id="3.90.780.10">
    <property type="entry name" value="5'-Nucleotidase, C-terminal domain"/>
    <property type="match status" value="1"/>
</dbReference>
<dbReference type="InterPro" id="IPR006179">
    <property type="entry name" value="5_nucleotidase/apyrase"/>
</dbReference>
<proteinExistence type="inferred from homology"/>
<evidence type="ECO:0000313" key="7">
    <source>
        <dbReference type="EMBL" id="EMF14199.1"/>
    </source>
</evidence>
<keyword evidence="2" id="KW-0732">Signal</keyword>
<dbReference type="Pfam" id="PF00149">
    <property type="entry name" value="Metallophos"/>
    <property type="match status" value="1"/>
</dbReference>
<dbReference type="OrthoDB" id="10252235at2759"/>
<dbReference type="RefSeq" id="XP_016762320.1">
    <property type="nucleotide sequence ID" value="XM_016902920.1"/>
</dbReference>
<dbReference type="AlphaFoldDB" id="M3D8H9"/>
<dbReference type="GO" id="GO:0000166">
    <property type="term" value="F:nucleotide binding"/>
    <property type="evidence" value="ECO:0007669"/>
    <property type="project" value="UniProtKB-KW"/>
</dbReference>
<dbReference type="HOGENOM" id="CLU_005854_7_2_1"/>
<dbReference type="InterPro" id="IPR036907">
    <property type="entry name" value="5'-Nucleotdase_C_sf"/>
</dbReference>
<evidence type="ECO:0000256" key="4">
    <source>
        <dbReference type="SAM" id="MobiDB-lite"/>
    </source>
</evidence>
<dbReference type="GO" id="GO:0016787">
    <property type="term" value="F:hydrolase activity"/>
    <property type="evidence" value="ECO:0007669"/>
    <property type="project" value="UniProtKB-KW"/>
</dbReference>
<evidence type="ECO:0000259" key="5">
    <source>
        <dbReference type="Pfam" id="PF00149"/>
    </source>
</evidence>
<feature type="compositionally biased region" description="Basic and acidic residues" evidence="4">
    <location>
        <begin position="566"/>
        <end position="576"/>
    </location>
</feature>
<sequence length="691" mass="76194">MATNGKGGEGAEGRSTSGTGSESITYSSGNQRATPDLRFLHYNDVYHVEPGSREPVGGIARFQTLCEGYRSSAAKYLGQPELLTFFSGDAFNPSLESSVTKGKHMLAPLNNLHTDVACLGNHDLDFGVEQFQYLAERCKFPWLCANVLDPALGQDIPVGNCKRSVMLCSSNGIQIGVIGIVEREWLDTINTLPPNLVYLSASATVAEIAPKLRAEGAEMIVVVSHQRQPNDDKLASKLQPGVADIILGGHDHFYAHSIINGTHVLRSGTDFKQLSYIEARRNGKAWDFDIFRRDVVSSIPSDPSAVAMVENITAKLRPMLEKPIGYTSAPLDARFSTVRTQESNLGNFVCDLMRYYYDTDCCIMAAGTIRGDQIYPPGVLRVKDMMNCFPFEDPCVVVALQGKHIVAALENAVGKYPALEGRFPQVSNIKFMFDPSKPEGSRCSDIRIGEKPVDMEKEYTLASRDYMIHGRDGFTSLKLKEDGGPARSIVSDENGGLISMIIRQYFMSLRIIGKWKRFGGMLGHFEQVHEGLHKVHPILNASPVEASAASAKSTANIEVSSGEQTEETHGEVRESLVARAQQHRRQRSELTERPAKSRKLNEQQDSSKGEQGFQLSDSEDDGDDDLPDDPARERELAIMRKVMRKWWRLAGLPGNPRMVEQKGDEFAVAWTKGIAPRLEGRIRIVGSAVAA</sequence>
<dbReference type="EMBL" id="KB456262">
    <property type="protein sequence ID" value="EMF14199.1"/>
    <property type="molecule type" value="Genomic_DNA"/>
</dbReference>
<protein>
    <submittedName>
        <fullName evidence="7">Metallo-dependent phosphatase</fullName>
    </submittedName>
</protein>
<name>M3D8H9_SPHMS</name>
<dbReference type="OMA" id="WLATINS"/>
<keyword evidence="3" id="KW-0547">Nucleotide-binding</keyword>
<keyword evidence="3" id="KW-0378">Hydrolase</keyword>
<dbReference type="InterPro" id="IPR029052">
    <property type="entry name" value="Metallo-depent_PP-like"/>
</dbReference>
<feature type="compositionally biased region" description="Low complexity" evidence="4">
    <location>
        <begin position="13"/>
        <end position="29"/>
    </location>
</feature>
<evidence type="ECO:0000256" key="1">
    <source>
        <dbReference type="ARBA" id="ARBA00006654"/>
    </source>
</evidence>
<dbReference type="InterPro" id="IPR008334">
    <property type="entry name" value="5'-Nucleotdase_C"/>
</dbReference>
<dbReference type="eggNOG" id="KOG4419">
    <property type="taxonomic scope" value="Eukaryota"/>
</dbReference>
<dbReference type="SUPFAM" id="SSF56300">
    <property type="entry name" value="Metallo-dependent phosphatases"/>
    <property type="match status" value="1"/>
</dbReference>
<dbReference type="PANTHER" id="PTHR11575">
    <property type="entry name" value="5'-NUCLEOTIDASE-RELATED"/>
    <property type="match status" value="1"/>
</dbReference>
<dbReference type="PANTHER" id="PTHR11575:SF48">
    <property type="entry name" value="5'-NUCLEOTIDASE"/>
    <property type="match status" value="1"/>
</dbReference>
<evidence type="ECO:0000256" key="3">
    <source>
        <dbReference type="RuleBase" id="RU362119"/>
    </source>
</evidence>
<feature type="domain" description="Calcineurin-like phosphoesterase" evidence="5">
    <location>
        <begin position="37"/>
        <end position="253"/>
    </location>
</feature>
<dbReference type="Pfam" id="PF02872">
    <property type="entry name" value="5_nucleotid_C"/>
    <property type="match status" value="1"/>
</dbReference>
<dbReference type="GeneID" id="27900057"/>
<feature type="region of interest" description="Disordered" evidence="4">
    <location>
        <begin position="1"/>
        <end position="30"/>
    </location>
</feature>
<comment type="similarity">
    <text evidence="1 3">Belongs to the 5'-nucleotidase family.</text>
</comment>
<organism evidence="7 8">
    <name type="scientific">Sphaerulina musiva (strain SO2202)</name>
    <name type="common">Poplar stem canker fungus</name>
    <name type="synonym">Septoria musiva</name>
    <dbReference type="NCBI Taxonomy" id="692275"/>
    <lineage>
        <taxon>Eukaryota</taxon>
        <taxon>Fungi</taxon>
        <taxon>Dikarya</taxon>
        <taxon>Ascomycota</taxon>
        <taxon>Pezizomycotina</taxon>
        <taxon>Dothideomycetes</taxon>
        <taxon>Dothideomycetidae</taxon>
        <taxon>Mycosphaerellales</taxon>
        <taxon>Mycosphaerellaceae</taxon>
        <taxon>Sphaerulina</taxon>
    </lineage>
</organism>
<feature type="compositionally biased region" description="Gly residues" evidence="4">
    <location>
        <begin position="1"/>
        <end position="10"/>
    </location>
</feature>
<dbReference type="PRINTS" id="PR01607">
    <property type="entry name" value="APYRASEFAMLY"/>
</dbReference>
<dbReference type="InterPro" id="IPR004843">
    <property type="entry name" value="Calcineurin-like_PHP"/>
</dbReference>
<dbReference type="Gene3D" id="3.60.21.10">
    <property type="match status" value="1"/>
</dbReference>
<evidence type="ECO:0000259" key="6">
    <source>
        <dbReference type="Pfam" id="PF02872"/>
    </source>
</evidence>
<dbReference type="STRING" id="692275.M3D8H9"/>
<evidence type="ECO:0000256" key="2">
    <source>
        <dbReference type="ARBA" id="ARBA00022729"/>
    </source>
</evidence>
<feature type="compositionally biased region" description="Basic and acidic residues" evidence="4">
    <location>
        <begin position="587"/>
        <end position="608"/>
    </location>
</feature>
<feature type="compositionally biased region" description="Polar residues" evidence="4">
    <location>
        <begin position="552"/>
        <end position="563"/>
    </location>
</feature>
<evidence type="ECO:0000313" key="8">
    <source>
        <dbReference type="Proteomes" id="UP000016931"/>
    </source>
</evidence>
<dbReference type="SUPFAM" id="SSF55816">
    <property type="entry name" value="5'-nucleotidase (syn. UDP-sugar hydrolase), C-terminal domain"/>
    <property type="match status" value="1"/>
</dbReference>
<feature type="domain" description="5'-Nucleotidase C-terminal" evidence="6">
    <location>
        <begin position="324"/>
        <end position="478"/>
    </location>
</feature>
<keyword evidence="8" id="KW-1185">Reference proteome</keyword>
<dbReference type="GO" id="GO:0009166">
    <property type="term" value="P:nucleotide catabolic process"/>
    <property type="evidence" value="ECO:0007669"/>
    <property type="project" value="InterPro"/>
</dbReference>
<dbReference type="Proteomes" id="UP000016931">
    <property type="component" value="Unassembled WGS sequence"/>
</dbReference>
<reference evidence="7 8" key="1">
    <citation type="journal article" date="2012" name="PLoS Pathog.">
        <title>Diverse lifestyles and strategies of plant pathogenesis encoded in the genomes of eighteen Dothideomycetes fungi.</title>
        <authorList>
            <person name="Ohm R.A."/>
            <person name="Feau N."/>
            <person name="Henrissat B."/>
            <person name="Schoch C.L."/>
            <person name="Horwitz B.A."/>
            <person name="Barry K.W."/>
            <person name="Condon B.J."/>
            <person name="Copeland A.C."/>
            <person name="Dhillon B."/>
            <person name="Glaser F."/>
            <person name="Hesse C.N."/>
            <person name="Kosti I."/>
            <person name="LaButti K."/>
            <person name="Lindquist E.A."/>
            <person name="Lucas S."/>
            <person name="Salamov A.A."/>
            <person name="Bradshaw R.E."/>
            <person name="Ciuffetti L."/>
            <person name="Hamelin R.C."/>
            <person name="Kema G.H.J."/>
            <person name="Lawrence C."/>
            <person name="Scott J.A."/>
            <person name="Spatafora J.W."/>
            <person name="Turgeon B.G."/>
            <person name="de Wit P.J.G.M."/>
            <person name="Zhong S."/>
            <person name="Goodwin S.B."/>
            <person name="Grigoriev I.V."/>
        </authorList>
    </citation>
    <scope>NUCLEOTIDE SEQUENCE [LARGE SCALE GENOMIC DNA]</scope>
    <source>
        <strain evidence="7 8">SO2202</strain>
    </source>
</reference>